<feature type="transmembrane region" description="Helical" evidence="10">
    <location>
        <begin position="148"/>
        <end position="167"/>
    </location>
</feature>
<dbReference type="GO" id="GO:0004984">
    <property type="term" value="F:olfactory receptor activity"/>
    <property type="evidence" value="ECO:0007669"/>
    <property type="project" value="InterPro"/>
</dbReference>
<protein>
    <recommendedName>
        <fullName evidence="10">Odorant receptor</fullName>
    </recommendedName>
</protein>
<comment type="caution">
    <text evidence="10">Lacks conserved residue(s) required for the propagation of feature annotation.</text>
</comment>
<keyword evidence="12" id="KW-1185">Reference proteome</keyword>
<keyword evidence="2" id="KW-1003">Cell membrane</keyword>
<evidence type="ECO:0000256" key="6">
    <source>
        <dbReference type="ARBA" id="ARBA00022989"/>
    </source>
</evidence>
<dbReference type="GO" id="GO:0005886">
    <property type="term" value="C:plasma membrane"/>
    <property type="evidence" value="ECO:0007669"/>
    <property type="project" value="UniProtKB-SubCell"/>
</dbReference>
<feature type="transmembrane region" description="Helical" evidence="10">
    <location>
        <begin position="21"/>
        <end position="41"/>
    </location>
</feature>
<sequence>MKLFGLYPPEKPTRLFRIRSYLLYFVILIPVPALGALYIFLEEDQTRIGDNGFVVAETACVIIKLMPFVVNGSQMKRCIHYLEDSSFEVAPDNRKILEKSIYICRRNSKVFIVSIVVGNISFNLKPFLGEGRILPVDVWFPCSPTENTKIYCIIFLMLSLGIGYMSLSNAAIDPLIGGLCCLASGHLQVLKNNLQNLHTKSAESSSDTMKRNIKKCVKYHSAILSFIKEYERCFSSIVFSQFLASVVVVCFCCLQLNKLPPMTITFFNTVGYLIVFLAEIYFYCYYGTILYEESNSLSNAIYMGNWYDYDINSKKDLIFLMERSKRPISVTAGKILDLSVDTFVMILQRSYSLLAVLKNQ</sequence>
<organism evidence="11 12">
    <name type="scientific">Zophobas morio</name>
    <dbReference type="NCBI Taxonomy" id="2755281"/>
    <lineage>
        <taxon>Eukaryota</taxon>
        <taxon>Metazoa</taxon>
        <taxon>Ecdysozoa</taxon>
        <taxon>Arthropoda</taxon>
        <taxon>Hexapoda</taxon>
        <taxon>Insecta</taxon>
        <taxon>Pterygota</taxon>
        <taxon>Neoptera</taxon>
        <taxon>Endopterygota</taxon>
        <taxon>Coleoptera</taxon>
        <taxon>Polyphaga</taxon>
        <taxon>Cucujiformia</taxon>
        <taxon>Tenebrionidae</taxon>
        <taxon>Zophobas</taxon>
    </lineage>
</organism>
<evidence type="ECO:0000256" key="10">
    <source>
        <dbReference type="RuleBase" id="RU351113"/>
    </source>
</evidence>
<comment type="caution">
    <text evidence="11">The sequence shown here is derived from an EMBL/GenBank/DDBJ whole genome shotgun (WGS) entry which is preliminary data.</text>
</comment>
<dbReference type="PANTHER" id="PTHR21137:SF35">
    <property type="entry name" value="ODORANT RECEPTOR 19A-RELATED"/>
    <property type="match status" value="1"/>
</dbReference>
<reference evidence="11" key="1">
    <citation type="journal article" date="2023" name="G3 (Bethesda)">
        <title>Whole genome assemblies of Zophobas morio and Tenebrio molitor.</title>
        <authorList>
            <person name="Kaur S."/>
            <person name="Stinson S.A."/>
            <person name="diCenzo G.C."/>
        </authorList>
    </citation>
    <scope>NUCLEOTIDE SEQUENCE</scope>
    <source>
        <strain evidence="11">QUZm001</strain>
    </source>
</reference>
<keyword evidence="6 10" id="KW-1133">Transmembrane helix</keyword>
<evidence type="ECO:0000256" key="1">
    <source>
        <dbReference type="ARBA" id="ARBA00004651"/>
    </source>
</evidence>
<dbReference type="Pfam" id="PF02949">
    <property type="entry name" value="7tm_6"/>
    <property type="match status" value="1"/>
</dbReference>
<keyword evidence="8 10" id="KW-0675">Receptor</keyword>
<evidence type="ECO:0000256" key="9">
    <source>
        <dbReference type="ARBA" id="ARBA00023224"/>
    </source>
</evidence>
<feature type="transmembrane region" description="Helical" evidence="10">
    <location>
        <begin position="263"/>
        <end position="286"/>
    </location>
</feature>
<name>A0AA38J4T4_9CUCU</name>
<dbReference type="AlphaFoldDB" id="A0AA38J4T4"/>
<comment type="similarity">
    <text evidence="10">Belongs to the insect chemoreceptor superfamily. Heteromeric odorant receptor channel (TC 1.A.69) family.</text>
</comment>
<comment type="subcellular location">
    <subcellularLocation>
        <location evidence="1 10">Cell membrane</location>
        <topology evidence="1 10">Multi-pass membrane protein</topology>
    </subcellularLocation>
</comment>
<dbReference type="InterPro" id="IPR004117">
    <property type="entry name" value="7tm6_olfct_rcpt"/>
</dbReference>
<evidence type="ECO:0000256" key="8">
    <source>
        <dbReference type="ARBA" id="ARBA00023170"/>
    </source>
</evidence>
<dbReference type="GO" id="GO:0005549">
    <property type="term" value="F:odorant binding"/>
    <property type="evidence" value="ECO:0007669"/>
    <property type="project" value="InterPro"/>
</dbReference>
<dbReference type="GO" id="GO:0007165">
    <property type="term" value="P:signal transduction"/>
    <property type="evidence" value="ECO:0007669"/>
    <property type="project" value="UniProtKB-KW"/>
</dbReference>
<gene>
    <name evidence="11" type="ORF">Zmor_002379</name>
</gene>
<keyword evidence="3 10" id="KW-0716">Sensory transduction</keyword>
<feature type="transmembrane region" description="Helical" evidence="10">
    <location>
        <begin position="53"/>
        <end position="70"/>
    </location>
</feature>
<proteinExistence type="inferred from homology"/>
<accession>A0AA38J4T4</accession>
<dbReference type="Proteomes" id="UP001168821">
    <property type="component" value="Unassembled WGS sequence"/>
</dbReference>
<evidence type="ECO:0000256" key="7">
    <source>
        <dbReference type="ARBA" id="ARBA00023136"/>
    </source>
</evidence>
<keyword evidence="7 10" id="KW-0472">Membrane</keyword>
<keyword evidence="4 10" id="KW-0812">Transmembrane</keyword>
<evidence type="ECO:0000313" key="11">
    <source>
        <dbReference type="EMBL" id="KAJ3666963.1"/>
    </source>
</evidence>
<dbReference type="PANTHER" id="PTHR21137">
    <property type="entry name" value="ODORANT RECEPTOR"/>
    <property type="match status" value="1"/>
</dbReference>
<evidence type="ECO:0000256" key="2">
    <source>
        <dbReference type="ARBA" id="ARBA00022475"/>
    </source>
</evidence>
<evidence type="ECO:0000256" key="5">
    <source>
        <dbReference type="ARBA" id="ARBA00022725"/>
    </source>
</evidence>
<evidence type="ECO:0000256" key="3">
    <source>
        <dbReference type="ARBA" id="ARBA00022606"/>
    </source>
</evidence>
<feature type="transmembrane region" description="Helical" evidence="10">
    <location>
        <begin position="233"/>
        <end position="257"/>
    </location>
</feature>
<keyword evidence="9 10" id="KW-0807">Transducer</keyword>
<keyword evidence="5 10" id="KW-0552">Olfaction</keyword>
<evidence type="ECO:0000313" key="12">
    <source>
        <dbReference type="Proteomes" id="UP001168821"/>
    </source>
</evidence>
<evidence type="ECO:0000256" key="4">
    <source>
        <dbReference type="ARBA" id="ARBA00022692"/>
    </source>
</evidence>
<dbReference type="EMBL" id="JALNTZ010000001">
    <property type="protein sequence ID" value="KAJ3666963.1"/>
    <property type="molecule type" value="Genomic_DNA"/>
</dbReference>